<sequence>MIIVTSQAITEEQWANLCKRLEDLEFQIHVIQGVEKKVIGAVGDKRRVDFRFLENIPGVEKVIPILSPYKLVSREIKPEGTTIEVGKLKIGGGSFGIVAGPCAVESEEQLLQAAEGIKAAGGDGLRGGAFKPRTSPYSFQGLEEEGLKLLAKAREKTGLPVITELMNLTELDLVEEYTDIIQIGARNMQNFGLLRAVGRCSKPVLLKRGLAATIEEWLMAAEYIMAEGNHQVILCERGIRTFETATRNTLDLSAVPLVKSLTHLPVVVDPSHGTGKRKLVLPMAKAAVVSGADGLLIEVHPDPAHAWSDGEQSLDIPDFQRLVGSVRQLVKWREADDSVSAATAQG</sequence>
<organism evidence="4 5">
    <name type="scientific">Hydrogenispora ethanolica</name>
    <dbReference type="NCBI Taxonomy" id="1082276"/>
    <lineage>
        <taxon>Bacteria</taxon>
        <taxon>Bacillati</taxon>
        <taxon>Bacillota</taxon>
        <taxon>Hydrogenispora</taxon>
    </lineage>
</organism>
<dbReference type="InterPro" id="IPR013785">
    <property type="entry name" value="Aldolase_TIM"/>
</dbReference>
<dbReference type="GO" id="GO:0009073">
    <property type="term" value="P:aromatic amino acid family biosynthetic process"/>
    <property type="evidence" value="ECO:0007669"/>
    <property type="project" value="InterPro"/>
</dbReference>
<dbReference type="Pfam" id="PF00793">
    <property type="entry name" value="DAHP_synth_1"/>
    <property type="match status" value="1"/>
</dbReference>
<dbReference type="PANTHER" id="PTHR43018">
    <property type="entry name" value="PHOSPHO-2-DEHYDRO-3-DEOXYHEPTONATE ALDOLASE"/>
    <property type="match status" value="1"/>
</dbReference>
<gene>
    <name evidence="4" type="ORF">EDC14_1008121</name>
</gene>
<keyword evidence="5" id="KW-1185">Reference proteome</keyword>
<dbReference type="NCBIfam" id="NF006421">
    <property type="entry name" value="PRK08673.1"/>
    <property type="match status" value="1"/>
</dbReference>
<dbReference type="Gene3D" id="3.20.20.70">
    <property type="entry name" value="Aldolase class I"/>
    <property type="match status" value="1"/>
</dbReference>
<evidence type="ECO:0000256" key="1">
    <source>
        <dbReference type="ARBA" id="ARBA00022679"/>
    </source>
</evidence>
<evidence type="ECO:0000313" key="4">
    <source>
        <dbReference type="EMBL" id="TCL70972.1"/>
    </source>
</evidence>
<dbReference type="NCBIfam" id="TIGR01361">
    <property type="entry name" value="DAHP_synth_Bsub"/>
    <property type="match status" value="1"/>
</dbReference>
<feature type="domain" description="DAHP synthetase I/KDSA" evidence="2">
    <location>
        <begin position="87"/>
        <end position="322"/>
    </location>
</feature>
<protein>
    <submittedName>
        <fullName evidence="4">3-deoxy-D-arabinoheptulosonate-7-phosphate synthase</fullName>
    </submittedName>
</protein>
<dbReference type="InterPro" id="IPR006218">
    <property type="entry name" value="DAHP1/KDSA"/>
</dbReference>
<keyword evidence="1" id="KW-0808">Transferase</keyword>
<reference evidence="4 5" key="1">
    <citation type="submission" date="2019-03" db="EMBL/GenBank/DDBJ databases">
        <title>Genomic Encyclopedia of Type Strains, Phase IV (KMG-IV): sequencing the most valuable type-strain genomes for metagenomic binning, comparative biology and taxonomic classification.</title>
        <authorList>
            <person name="Goeker M."/>
        </authorList>
    </citation>
    <scope>NUCLEOTIDE SEQUENCE [LARGE SCALE GENOMIC DNA]</scope>
    <source>
        <strain evidence="4 5">LX-B</strain>
    </source>
</reference>
<accession>A0A4R1RYB7</accession>
<dbReference type="Pfam" id="PF18152">
    <property type="entry name" value="DAHP_snth_FXD"/>
    <property type="match status" value="1"/>
</dbReference>
<dbReference type="SUPFAM" id="SSF51569">
    <property type="entry name" value="Aldolase"/>
    <property type="match status" value="1"/>
</dbReference>
<evidence type="ECO:0000259" key="3">
    <source>
        <dbReference type="Pfam" id="PF18152"/>
    </source>
</evidence>
<dbReference type="NCBIfam" id="NF009239">
    <property type="entry name" value="PRK12595.1"/>
    <property type="match status" value="1"/>
</dbReference>
<dbReference type="InterPro" id="IPR052899">
    <property type="entry name" value="Class-I_DAHP_synthase"/>
</dbReference>
<dbReference type="AlphaFoldDB" id="A0A4R1RYB7"/>
<dbReference type="EMBL" id="SLUN01000008">
    <property type="protein sequence ID" value="TCL70972.1"/>
    <property type="molecule type" value="Genomic_DNA"/>
</dbReference>
<feature type="domain" description="DAHP synthase ferredoxin-like" evidence="3">
    <location>
        <begin position="1"/>
        <end position="66"/>
    </location>
</feature>
<dbReference type="GO" id="GO:0016832">
    <property type="term" value="F:aldehyde-lyase activity"/>
    <property type="evidence" value="ECO:0007669"/>
    <property type="project" value="InterPro"/>
</dbReference>
<evidence type="ECO:0000313" key="5">
    <source>
        <dbReference type="Proteomes" id="UP000295008"/>
    </source>
</evidence>
<dbReference type="InterPro" id="IPR041071">
    <property type="entry name" value="DAHP_snth_FXD"/>
</dbReference>
<dbReference type="OrthoDB" id="9780456at2"/>
<proteinExistence type="predicted"/>
<dbReference type="InterPro" id="IPR006268">
    <property type="entry name" value="DAHP_syn_2"/>
</dbReference>
<comment type="caution">
    <text evidence="4">The sequence shown here is derived from an EMBL/GenBank/DDBJ whole genome shotgun (WGS) entry which is preliminary data.</text>
</comment>
<dbReference type="Proteomes" id="UP000295008">
    <property type="component" value="Unassembled WGS sequence"/>
</dbReference>
<dbReference type="GO" id="GO:0016740">
    <property type="term" value="F:transferase activity"/>
    <property type="evidence" value="ECO:0007669"/>
    <property type="project" value="UniProtKB-KW"/>
</dbReference>
<dbReference type="PANTHER" id="PTHR43018:SF2">
    <property type="entry name" value="PHOSPHO-2-DEHYDRO-3-DEOXYHEPTONATE ALDOLASE"/>
    <property type="match status" value="1"/>
</dbReference>
<evidence type="ECO:0000259" key="2">
    <source>
        <dbReference type="Pfam" id="PF00793"/>
    </source>
</evidence>
<name>A0A4R1RYB7_HYDET</name>
<dbReference type="Gene3D" id="3.30.70.1140">
    <property type="entry name" value="Phospho-2-dehydro-3-deoxyheptonate aldolase, domain 1"/>
    <property type="match status" value="1"/>
</dbReference>
<dbReference type="RefSeq" id="WP_132013936.1">
    <property type="nucleotide sequence ID" value="NZ_SLUN01000008.1"/>
</dbReference>